<organism evidence="7">
    <name type="scientific">uncultured Thermomicrobiales bacterium</name>
    <dbReference type="NCBI Taxonomy" id="1645740"/>
    <lineage>
        <taxon>Bacteria</taxon>
        <taxon>Pseudomonadati</taxon>
        <taxon>Thermomicrobiota</taxon>
        <taxon>Thermomicrobia</taxon>
        <taxon>Thermomicrobiales</taxon>
        <taxon>environmental samples</taxon>
    </lineage>
</organism>
<dbReference type="Gene3D" id="3.20.20.70">
    <property type="entry name" value="Aldolase class I"/>
    <property type="match status" value="1"/>
</dbReference>
<dbReference type="AlphaFoldDB" id="A0A6J4VDC0"/>
<comment type="similarity">
    <text evidence="6">Belongs to the NanE family.</text>
</comment>
<dbReference type="SUPFAM" id="SSF51366">
    <property type="entry name" value="Ribulose-phoshate binding barrel"/>
    <property type="match status" value="1"/>
</dbReference>
<dbReference type="UniPathway" id="UPA00629">
    <property type="reaction ID" value="UER00682"/>
</dbReference>
<evidence type="ECO:0000256" key="4">
    <source>
        <dbReference type="ARBA" id="ARBA00023235"/>
    </source>
</evidence>
<keyword evidence="5 6" id="KW-0119">Carbohydrate metabolism</keyword>
<comment type="pathway">
    <text evidence="3 6">Amino-sugar metabolism; N-acetylneuraminate degradation; D-fructose 6-phosphate from N-acetylneuraminate: step 3/5.</text>
</comment>
<dbReference type="InterPro" id="IPR007260">
    <property type="entry name" value="NanE"/>
</dbReference>
<comment type="catalytic activity">
    <reaction evidence="1 6">
        <text>an N-acyl-D-glucosamine 6-phosphate = an N-acyl-D-mannosamine 6-phosphate</text>
        <dbReference type="Rhea" id="RHEA:23932"/>
        <dbReference type="ChEBI" id="CHEBI:57599"/>
        <dbReference type="ChEBI" id="CHEBI:57666"/>
        <dbReference type="EC" id="5.1.3.9"/>
    </reaction>
</comment>
<sequence>MPDRPTTFSGMASRKLRDARAILAGLSGGLVVSCQARPGNPLEGAEIMSLMARAAEMGGARGLRVNGVRDIAAVQRASTLPIIGINRMEHRDSRVTITPTVASAMALVETGIRIVALDATRRPRPGGERLVDIVAAIHANAALALGDLATIDDLAPAVRAGVDAVGTTLSGYTATSPAQAGPDFSLLAEMVKRSAVPVFAEGRFWTPGEVTRALESGAAFVVVGTAITNPMAITSRFVAAMTPAVPDER</sequence>
<keyword evidence="4 6" id="KW-0413">Isomerase</keyword>
<evidence type="ECO:0000256" key="6">
    <source>
        <dbReference type="HAMAP-Rule" id="MF_01235"/>
    </source>
</evidence>
<dbReference type="PROSITE" id="PS51257">
    <property type="entry name" value="PROKAR_LIPOPROTEIN"/>
    <property type="match status" value="1"/>
</dbReference>
<dbReference type="PANTHER" id="PTHR36204">
    <property type="entry name" value="N-ACETYLMANNOSAMINE-6-PHOSPHATE 2-EPIMERASE-RELATED"/>
    <property type="match status" value="1"/>
</dbReference>
<dbReference type="GO" id="GO:0006053">
    <property type="term" value="P:N-acetylmannosamine catabolic process"/>
    <property type="evidence" value="ECO:0007669"/>
    <property type="project" value="TreeGrafter"/>
</dbReference>
<proteinExistence type="inferred from homology"/>
<protein>
    <recommendedName>
        <fullName evidence="6">Putative N-acetylmannosamine-6-phosphate 2-epimerase</fullName>
        <ecNumber evidence="6">5.1.3.9</ecNumber>
    </recommendedName>
    <alternativeName>
        <fullName evidence="6">ManNAc-6-P epimerase</fullName>
    </alternativeName>
</protein>
<dbReference type="GO" id="GO:0047465">
    <property type="term" value="F:N-acylglucosamine-6-phosphate 2-epimerase activity"/>
    <property type="evidence" value="ECO:0007669"/>
    <property type="project" value="UniProtKB-EC"/>
</dbReference>
<comment type="function">
    <text evidence="2 6">Converts N-acetylmannosamine-6-phosphate (ManNAc-6-P) to N-acetylglucosamine-6-phosphate (GlcNAc-6-P).</text>
</comment>
<dbReference type="InterPro" id="IPR011060">
    <property type="entry name" value="RibuloseP-bd_barrel"/>
</dbReference>
<dbReference type="NCBIfam" id="NF002231">
    <property type="entry name" value="PRK01130.1"/>
    <property type="match status" value="1"/>
</dbReference>
<accession>A0A6J4VDC0</accession>
<dbReference type="EMBL" id="CADCWJ010000630">
    <property type="protein sequence ID" value="CAA9575848.1"/>
    <property type="molecule type" value="Genomic_DNA"/>
</dbReference>
<evidence type="ECO:0000256" key="3">
    <source>
        <dbReference type="ARBA" id="ARBA00005081"/>
    </source>
</evidence>
<dbReference type="PANTHER" id="PTHR36204:SF1">
    <property type="entry name" value="N-ACETYLMANNOSAMINE-6-PHOSPHATE 2-EPIMERASE-RELATED"/>
    <property type="match status" value="1"/>
</dbReference>
<gene>
    <name evidence="6" type="primary">nanE</name>
    <name evidence="7" type="ORF">AVDCRST_MAG87-2862</name>
</gene>
<reference evidence="7" key="1">
    <citation type="submission" date="2020-02" db="EMBL/GenBank/DDBJ databases">
        <authorList>
            <person name="Meier V. D."/>
        </authorList>
    </citation>
    <scope>NUCLEOTIDE SEQUENCE</scope>
    <source>
        <strain evidence="7">AVDCRST_MAG87</strain>
    </source>
</reference>
<evidence type="ECO:0000256" key="5">
    <source>
        <dbReference type="ARBA" id="ARBA00023277"/>
    </source>
</evidence>
<dbReference type="GO" id="GO:0005975">
    <property type="term" value="P:carbohydrate metabolic process"/>
    <property type="evidence" value="ECO:0007669"/>
    <property type="project" value="UniProtKB-UniRule"/>
</dbReference>
<dbReference type="InterPro" id="IPR013785">
    <property type="entry name" value="Aldolase_TIM"/>
</dbReference>
<dbReference type="GO" id="GO:0019262">
    <property type="term" value="P:N-acetylneuraminate catabolic process"/>
    <property type="evidence" value="ECO:0007669"/>
    <property type="project" value="UniProtKB-UniRule"/>
</dbReference>
<evidence type="ECO:0000256" key="1">
    <source>
        <dbReference type="ARBA" id="ARBA00000056"/>
    </source>
</evidence>
<name>A0A6J4VDC0_9BACT</name>
<dbReference type="GO" id="GO:0005829">
    <property type="term" value="C:cytosol"/>
    <property type="evidence" value="ECO:0007669"/>
    <property type="project" value="TreeGrafter"/>
</dbReference>
<dbReference type="Pfam" id="PF04131">
    <property type="entry name" value="NanE"/>
    <property type="match status" value="1"/>
</dbReference>
<dbReference type="HAMAP" id="MF_01235">
    <property type="entry name" value="ManNAc6P_epimer"/>
    <property type="match status" value="1"/>
</dbReference>
<evidence type="ECO:0000256" key="2">
    <source>
        <dbReference type="ARBA" id="ARBA00002147"/>
    </source>
</evidence>
<evidence type="ECO:0000313" key="7">
    <source>
        <dbReference type="EMBL" id="CAA9575848.1"/>
    </source>
</evidence>
<dbReference type="EC" id="5.1.3.9" evidence="6"/>